<evidence type="ECO:0000259" key="1">
    <source>
        <dbReference type="Pfam" id="PF05901"/>
    </source>
</evidence>
<feature type="domain" description="Excalibur calcium-binding" evidence="1">
    <location>
        <begin position="2"/>
        <end position="20"/>
    </location>
</feature>
<protein>
    <submittedName>
        <fullName evidence="2">Excalibur calcium-binding domain-containing protein</fullName>
    </submittedName>
</protein>
<gene>
    <name evidence="2" type="ORF">NKI36_24190</name>
</gene>
<dbReference type="Proteomes" id="UP001433071">
    <property type="component" value="Unassembled WGS sequence"/>
</dbReference>
<dbReference type="Pfam" id="PF05901">
    <property type="entry name" value="Excalibur"/>
    <property type="match status" value="1"/>
</dbReference>
<name>A0ABV1Z5A6_9HYPH</name>
<evidence type="ECO:0000313" key="2">
    <source>
        <dbReference type="EMBL" id="MER9407139.1"/>
    </source>
</evidence>
<dbReference type="InterPro" id="IPR008613">
    <property type="entry name" value="Excalibur_Ca-bd_domain"/>
</dbReference>
<organism evidence="2 3">
    <name type="scientific">Mesorhizobium caraganae</name>
    <dbReference type="NCBI Taxonomy" id="483206"/>
    <lineage>
        <taxon>Bacteria</taxon>
        <taxon>Pseudomonadati</taxon>
        <taxon>Pseudomonadota</taxon>
        <taxon>Alphaproteobacteria</taxon>
        <taxon>Hyphomicrobiales</taxon>
        <taxon>Phyllobacteriaceae</taxon>
        <taxon>Mesorhizobium</taxon>
    </lineage>
</organism>
<accession>A0ABV1Z5A6</accession>
<reference evidence="2 3" key="1">
    <citation type="journal article" date="2024" name="Proc. Natl. Acad. Sci. U.S.A.">
        <title>The evolutionary genomics of adaptation to stress in wild rhizobium bacteria.</title>
        <authorList>
            <person name="Kehlet-Delgado H."/>
            <person name="Montoya A.P."/>
            <person name="Jensen K.T."/>
            <person name="Wendlandt C.E."/>
            <person name="Dexheimer C."/>
            <person name="Roberts M."/>
            <person name="Torres Martinez L."/>
            <person name="Friesen M.L."/>
            <person name="Griffitts J.S."/>
            <person name="Porter S.S."/>
        </authorList>
    </citation>
    <scope>NUCLEOTIDE SEQUENCE [LARGE SCALE GENOMIC DNA]</scope>
    <source>
        <strain evidence="2 3">M0641</strain>
    </source>
</reference>
<sequence length="40" mass="4581">MGEPGYWPTHDADHDGIACEPWNGRNASGVKVHRYWRTGR</sequence>
<proteinExistence type="predicted"/>
<dbReference type="RefSeq" id="WP_352560817.1">
    <property type="nucleotide sequence ID" value="NZ_JAMYQB010000022.1"/>
</dbReference>
<evidence type="ECO:0000313" key="3">
    <source>
        <dbReference type="Proteomes" id="UP001433071"/>
    </source>
</evidence>
<dbReference type="EMBL" id="JAMYQB010000022">
    <property type="protein sequence ID" value="MER9407139.1"/>
    <property type="molecule type" value="Genomic_DNA"/>
</dbReference>
<comment type="caution">
    <text evidence="2">The sequence shown here is derived from an EMBL/GenBank/DDBJ whole genome shotgun (WGS) entry which is preliminary data.</text>
</comment>
<keyword evidence="3" id="KW-1185">Reference proteome</keyword>